<dbReference type="Gene3D" id="6.10.280.180">
    <property type="entry name" value="Plasmodium RESA, N-terminal helical domain"/>
    <property type="match status" value="1"/>
</dbReference>
<reference evidence="3" key="1">
    <citation type="submission" date="2016-05" db="EMBL/GenBank/DDBJ databases">
        <authorList>
            <person name="Naeem Raeece"/>
        </authorList>
    </citation>
    <scope>NUCLEOTIDE SEQUENCE [LARGE SCALE GENOMIC DNA]</scope>
</reference>
<gene>
    <name evidence="2" type="ORF">POVCU2_0009260</name>
</gene>
<evidence type="ECO:0000313" key="2">
    <source>
        <dbReference type="EMBL" id="SBS81229.1"/>
    </source>
</evidence>
<name>A0A1A8VQZ8_PLAOA</name>
<organism evidence="2 3">
    <name type="scientific">Plasmodium ovale curtisi</name>
    <dbReference type="NCBI Taxonomy" id="864141"/>
    <lineage>
        <taxon>Eukaryota</taxon>
        <taxon>Sar</taxon>
        <taxon>Alveolata</taxon>
        <taxon>Apicomplexa</taxon>
        <taxon>Aconoidasida</taxon>
        <taxon>Haemosporida</taxon>
        <taxon>Plasmodiidae</taxon>
        <taxon>Plasmodium</taxon>
        <taxon>Plasmodium (Plasmodium)</taxon>
    </lineage>
</organism>
<dbReference type="InterPro" id="IPR044885">
    <property type="entry name" value="PRESA_N_sf"/>
</dbReference>
<dbReference type="Pfam" id="PF09687">
    <property type="entry name" value="PRESAN"/>
    <property type="match status" value="1"/>
</dbReference>
<dbReference type="Proteomes" id="UP000078560">
    <property type="component" value="Unassembled WGS sequence"/>
</dbReference>
<dbReference type="InterPro" id="IPR019111">
    <property type="entry name" value="PRESA_N"/>
</dbReference>
<sequence length="267" mass="31543">MTVPLTFQPLLGEELSLNDYFIVQQNVSALSRLQLSKCCPRKLSELPPELKDPTLESYFYKNYGFKNDYINNRKPSLTFNALRITEEITKYELDKSVASCGLFFLNKKKAHKALYLYNNYIKRKYYDMVDDLSNNFKNYASKKGIPIEDQEKYWMQCEEALIDNLRKMEIYFNGCLNNILKSKLLISVHFKLYLKNHETNWYQQIRTIENEWAKFFLNKMKNYRHTNGSQNKEKKADIEMTIIGEIRDTIMTEGDSVQNGPFSTLES</sequence>
<protein>
    <submittedName>
        <fullName evidence="2">RAD protein (Pv-fam-e)</fullName>
    </submittedName>
</protein>
<evidence type="ECO:0000313" key="3">
    <source>
        <dbReference type="Proteomes" id="UP000078560"/>
    </source>
</evidence>
<accession>A0A1A8VQZ8</accession>
<evidence type="ECO:0000259" key="1">
    <source>
        <dbReference type="Pfam" id="PF09687"/>
    </source>
</evidence>
<feature type="domain" description="Plasmodium RESA N-terminal" evidence="1">
    <location>
        <begin position="88"/>
        <end position="212"/>
    </location>
</feature>
<dbReference type="EMBL" id="FLQU01000137">
    <property type="protein sequence ID" value="SBS81229.1"/>
    <property type="molecule type" value="Genomic_DNA"/>
</dbReference>
<proteinExistence type="predicted"/>
<dbReference type="AlphaFoldDB" id="A0A1A8VQZ8"/>